<dbReference type="OrthoDB" id="89872at2"/>
<dbReference type="EMBL" id="MWQY01000015">
    <property type="protein sequence ID" value="ORC34130.1"/>
    <property type="molecule type" value="Genomic_DNA"/>
</dbReference>
<evidence type="ECO:0000256" key="1">
    <source>
        <dbReference type="ARBA" id="ARBA00009023"/>
    </source>
</evidence>
<keyword evidence="6" id="KW-1185">Reference proteome</keyword>
<dbReference type="Proteomes" id="UP000192343">
    <property type="component" value="Unassembled WGS sequence"/>
</dbReference>
<dbReference type="AlphaFoldDB" id="A0A1Y1RVT1"/>
<gene>
    <name evidence="5" type="ORF">B4O97_13705</name>
</gene>
<accession>A0A1Y1RVT1</accession>
<dbReference type="InterPro" id="IPR018389">
    <property type="entry name" value="DctP_fam"/>
</dbReference>
<protein>
    <submittedName>
        <fullName evidence="5">C4-dicarboxylate ABC transporter substrate-binding protein</fullName>
    </submittedName>
</protein>
<proteinExistence type="inferred from homology"/>
<evidence type="ECO:0000313" key="6">
    <source>
        <dbReference type="Proteomes" id="UP000192343"/>
    </source>
</evidence>
<comment type="caution">
    <text evidence="5">The sequence shown here is derived from an EMBL/GenBank/DDBJ whole genome shotgun (WGS) entry which is preliminary data.</text>
</comment>
<dbReference type="STRING" id="1963862.B4O97_13705"/>
<evidence type="ECO:0000256" key="2">
    <source>
        <dbReference type="ARBA" id="ARBA00022448"/>
    </source>
</evidence>
<keyword evidence="3 4" id="KW-0732">Signal</keyword>
<dbReference type="Pfam" id="PF03480">
    <property type="entry name" value="DctP"/>
    <property type="match status" value="1"/>
</dbReference>
<feature type="signal peptide" evidence="4">
    <location>
        <begin position="1"/>
        <end position="23"/>
    </location>
</feature>
<dbReference type="InterPro" id="IPR038404">
    <property type="entry name" value="TRAP_DctP_sf"/>
</dbReference>
<dbReference type="NCBIfam" id="NF037995">
    <property type="entry name" value="TRAP_S1"/>
    <property type="match status" value="1"/>
</dbReference>
<dbReference type="GO" id="GO:0055085">
    <property type="term" value="P:transmembrane transport"/>
    <property type="evidence" value="ECO:0007669"/>
    <property type="project" value="InterPro"/>
</dbReference>
<reference evidence="5 6" key="1">
    <citation type="submission" date="2017-03" db="EMBL/GenBank/DDBJ databases">
        <title>Draft Genome sequence of Marispirochaeta sp. strain JC444.</title>
        <authorList>
            <person name="Shivani Y."/>
            <person name="Subhash Y."/>
            <person name="Sasikala C."/>
            <person name="Ramana C."/>
        </authorList>
    </citation>
    <scope>NUCLEOTIDE SEQUENCE [LARGE SCALE GENOMIC DNA]</scope>
    <source>
        <strain evidence="5 6">JC444</strain>
    </source>
</reference>
<sequence length="335" mass="36409">MKRVQLFLVLVVALMLLPASVFAGGQDEAASSGKITVTFAGTEAATTTQSKMMQAVADVLNADGRFDAEVLVAGALSGDTDALVTQAKLGVPLVVPSDPGRLASQFNIPDMNILMAPYILTDPAVLEKLPDTELFKTWSSQLEKQGIVLIADMYNGFRNFYTVEKVEHVEDLSGMRIRGFGNDIGNALAKHFGFANIAIPFGEVFPAIQQGALDGTEVQVSAAAGNAFWDVTPYIAITKHYMLQTAFVCSTRLLNGMPDDAREFFLKTIREKALEYGKTGEEAEDGLYQKMADNGVTITEVDLKEFQDAIAPLYKNNDLKFSPGLKEKLFDQLGM</sequence>
<dbReference type="PANTHER" id="PTHR33376">
    <property type="match status" value="1"/>
</dbReference>
<dbReference type="RefSeq" id="WP_083051644.1">
    <property type="nucleotide sequence ID" value="NZ_CAXXQO010000003.1"/>
</dbReference>
<feature type="chain" id="PRO_5012847248" evidence="4">
    <location>
        <begin position="24"/>
        <end position="335"/>
    </location>
</feature>
<evidence type="ECO:0000256" key="3">
    <source>
        <dbReference type="ARBA" id="ARBA00022729"/>
    </source>
</evidence>
<dbReference type="Gene3D" id="3.40.190.170">
    <property type="entry name" value="Bacterial extracellular solute-binding protein, family 7"/>
    <property type="match status" value="1"/>
</dbReference>
<evidence type="ECO:0000313" key="5">
    <source>
        <dbReference type="EMBL" id="ORC34130.1"/>
    </source>
</evidence>
<name>A0A1Y1RVT1_9SPIO</name>
<dbReference type="PANTHER" id="PTHR33376:SF7">
    <property type="entry name" value="C4-DICARBOXYLATE-BINDING PROTEIN DCTB"/>
    <property type="match status" value="1"/>
</dbReference>
<evidence type="ECO:0000256" key="4">
    <source>
        <dbReference type="SAM" id="SignalP"/>
    </source>
</evidence>
<keyword evidence="2" id="KW-0813">Transport</keyword>
<comment type="similarity">
    <text evidence="1">Belongs to the bacterial solute-binding protein 7 family.</text>
</comment>
<organism evidence="5 6">
    <name type="scientific">Marispirochaeta aestuarii</name>
    <dbReference type="NCBI Taxonomy" id="1963862"/>
    <lineage>
        <taxon>Bacteria</taxon>
        <taxon>Pseudomonadati</taxon>
        <taxon>Spirochaetota</taxon>
        <taxon>Spirochaetia</taxon>
        <taxon>Spirochaetales</taxon>
        <taxon>Spirochaetaceae</taxon>
        <taxon>Marispirochaeta</taxon>
    </lineage>
</organism>